<organism evidence="2 3">
    <name type="scientific">Microterricola gilva</name>
    <dbReference type="NCBI Taxonomy" id="393267"/>
    <lineage>
        <taxon>Bacteria</taxon>
        <taxon>Bacillati</taxon>
        <taxon>Actinomycetota</taxon>
        <taxon>Actinomycetes</taxon>
        <taxon>Micrococcales</taxon>
        <taxon>Microbacteriaceae</taxon>
        <taxon>Microterricola</taxon>
    </lineage>
</organism>
<proteinExistence type="predicted"/>
<dbReference type="AlphaFoldDB" id="A0A4Q8AKK9"/>
<keyword evidence="3" id="KW-1185">Reference proteome</keyword>
<reference evidence="2 3" key="1">
    <citation type="submission" date="2019-02" db="EMBL/GenBank/DDBJ databases">
        <title>Sequencing the genomes of 1000 actinobacteria strains.</title>
        <authorList>
            <person name="Klenk H.-P."/>
        </authorList>
    </citation>
    <scope>NUCLEOTIDE SEQUENCE [LARGE SCALE GENOMIC DNA]</scope>
    <source>
        <strain evidence="2 3">DSM 18319</strain>
    </source>
</reference>
<evidence type="ECO:0000313" key="3">
    <source>
        <dbReference type="Proteomes" id="UP000291483"/>
    </source>
</evidence>
<sequence length="160" mass="17561">MTALSDAIAAQKVARAAGRETDTVEVLVGDRLTTLKFTEMDGLEWRRIVELFPPRRGVQLDARYNYNTLEGSLEGAKHSGVELIEGEEAPPLKVDLEANPPVDEWADMFSVLSSADLNLIAATLWILNEYAPSERKAKAKKALTAPAKPKRASRAKSVSR</sequence>
<feature type="compositionally biased region" description="Basic residues" evidence="1">
    <location>
        <begin position="148"/>
        <end position="160"/>
    </location>
</feature>
<evidence type="ECO:0008006" key="4">
    <source>
        <dbReference type="Google" id="ProtNLM"/>
    </source>
</evidence>
<gene>
    <name evidence="2" type="ORF">EV379_1249</name>
</gene>
<dbReference type="Proteomes" id="UP000291483">
    <property type="component" value="Unassembled WGS sequence"/>
</dbReference>
<dbReference type="EMBL" id="SHLC01000001">
    <property type="protein sequence ID" value="RZU64938.1"/>
    <property type="molecule type" value="Genomic_DNA"/>
</dbReference>
<name>A0A4Q8AKK9_9MICO</name>
<comment type="caution">
    <text evidence="2">The sequence shown here is derived from an EMBL/GenBank/DDBJ whole genome shotgun (WGS) entry which is preliminary data.</text>
</comment>
<evidence type="ECO:0000313" key="2">
    <source>
        <dbReference type="EMBL" id="RZU64938.1"/>
    </source>
</evidence>
<feature type="region of interest" description="Disordered" evidence="1">
    <location>
        <begin position="138"/>
        <end position="160"/>
    </location>
</feature>
<evidence type="ECO:0000256" key="1">
    <source>
        <dbReference type="SAM" id="MobiDB-lite"/>
    </source>
</evidence>
<accession>A0A4Q8AKK9</accession>
<protein>
    <recommendedName>
        <fullName evidence="4">Tail assembly chaperone</fullName>
    </recommendedName>
</protein>